<name>A0ABP4RW61_9ACTN</name>
<gene>
    <name evidence="2" type="ORF">GCM10009830_02590</name>
</gene>
<reference evidence="3" key="1">
    <citation type="journal article" date="2019" name="Int. J. Syst. Evol. Microbiol.">
        <title>The Global Catalogue of Microorganisms (GCM) 10K type strain sequencing project: providing services to taxonomists for standard genome sequencing and annotation.</title>
        <authorList>
            <consortium name="The Broad Institute Genomics Platform"/>
            <consortium name="The Broad Institute Genome Sequencing Center for Infectious Disease"/>
            <person name="Wu L."/>
            <person name="Ma J."/>
        </authorList>
    </citation>
    <scope>NUCLEOTIDE SEQUENCE [LARGE SCALE GENOMIC DNA]</scope>
    <source>
        <strain evidence="3">JCM 16001</strain>
    </source>
</reference>
<sequence length="87" mass="8991">MPTPAANPVTVITNAGRAMGNAESRYAESAPSCLKILFMLSILARTGAPFEPASRHFTGRDSLTGEVGPALGRRRGGAGSGRFSSGR</sequence>
<organism evidence="2 3">
    <name type="scientific">Glycomyces endophyticus</name>
    <dbReference type="NCBI Taxonomy" id="480996"/>
    <lineage>
        <taxon>Bacteria</taxon>
        <taxon>Bacillati</taxon>
        <taxon>Actinomycetota</taxon>
        <taxon>Actinomycetes</taxon>
        <taxon>Glycomycetales</taxon>
        <taxon>Glycomycetaceae</taxon>
        <taxon>Glycomyces</taxon>
    </lineage>
</organism>
<evidence type="ECO:0008006" key="4">
    <source>
        <dbReference type="Google" id="ProtNLM"/>
    </source>
</evidence>
<evidence type="ECO:0000313" key="3">
    <source>
        <dbReference type="Proteomes" id="UP001499851"/>
    </source>
</evidence>
<protein>
    <recommendedName>
        <fullName evidence="4">Serine hydrolase</fullName>
    </recommendedName>
</protein>
<proteinExistence type="predicted"/>
<keyword evidence="3" id="KW-1185">Reference proteome</keyword>
<evidence type="ECO:0000313" key="2">
    <source>
        <dbReference type="EMBL" id="GAA1660965.1"/>
    </source>
</evidence>
<accession>A0ABP4RW61</accession>
<comment type="caution">
    <text evidence="2">The sequence shown here is derived from an EMBL/GenBank/DDBJ whole genome shotgun (WGS) entry which is preliminary data.</text>
</comment>
<dbReference type="EMBL" id="BAAAQF010000002">
    <property type="protein sequence ID" value="GAA1660965.1"/>
    <property type="molecule type" value="Genomic_DNA"/>
</dbReference>
<evidence type="ECO:0000256" key="1">
    <source>
        <dbReference type="SAM" id="MobiDB-lite"/>
    </source>
</evidence>
<dbReference type="Proteomes" id="UP001499851">
    <property type="component" value="Unassembled WGS sequence"/>
</dbReference>
<feature type="region of interest" description="Disordered" evidence="1">
    <location>
        <begin position="56"/>
        <end position="87"/>
    </location>
</feature>